<feature type="domain" description="HTH araC/xylS-type" evidence="17">
    <location>
        <begin position="884"/>
        <end position="980"/>
    </location>
</feature>
<evidence type="ECO:0000256" key="11">
    <source>
        <dbReference type="ARBA" id="ARBA00023015"/>
    </source>
</evidence>
<keyword evidence="6" id="KW-0808">Transferase</keyword>
<dbReference type="Pfam" id="PF13181">
    <property type="entry name" value="TPR_8"/>
    <property type="match status" value="1"/>
</dbReference>
<dbReference type="GO" id="GO:0003700">
    <property type="term" value="F:DNA-binding transcription factor activity"/>
    <property type="evidence" value="ECO:0007669"/>
    <property type="project" value="InterPro"/>
</dbReference>
<feature type="domain" description="Galectin" evidence="20">
    <location>
        <begin position="1"/>
        <end position="86"/>
    </location>
</feature>
<evidence type="ECO:0000256" key="10">
    <source>
        <dbReference type="ARBA" id="ARBA00023012"/>
    </source>
</evidence>
<dbReference type="SMART" id="SM00448">
    <property type="entry name" value="REC"/>
    <property type="match status" value="1"/>
</dbReference>
<dbReference type="GO" id="GO:0005886">
    <property type="term" value="C:plasma membrane"/>
    <property type="evidence" value="ECO:0007669"/>
    <property type="project" value="UniProtKB-SubCell"/>
</dbReference>
<evidence type="ECO:0000259" key="20">
    <source>
        <dbReference type="PROSITE" id="PS51304"/>
    </source>
</evidence>
<dbReference type="PRINTS" id="PR00344">
    <property type="entry name" value="BCTRLSENSOR"/>
</dbReference>
<keyword evidence="13" id="KW-0472">Membrane</keyword>
<feature type="modified residue" description="4-aspartylphosphate" evidence="15">
    <location>
        <position position="784"/>
    </location>
</feature>
<evidence type="ECO:0000256" key="4">
    <source>
        <dbReference type="ARBA" id="ARBA00022475"/>
    </source>
</evidence>
<dbReference type="InterPro" id="IPR018062">
    <property type="entry name" value="HTH_AraC-typ_CS"/>
</dbReference>
<dbReference type="SMART" id="SM00387">
    <property type="entry name" value="HATPase_c"/>
    <property type="match status" value="1"/>
</dbReference>
<feature type="repeat" description="TPR" evidence="16">
    <location>
        <begin position="120"/>
        <end position="153"/>
    </location>
</feature>
<keyword evidence="16" id="KW-0802">TPR repeat</keyword>
<dbReference type="GO" id="GO:0000155">
    <property type="term" value="F:phosphorelay sensor kinase activity"/>
    <property type="evidence" value="ECO:0007669"/>
    <property type="project" value="InterPro"/>
</dbReference>
<keyword evidence="10" id="KW-0902">Two-component regulatory system</keyword>
<keyword evidence="4" id="KW-1003">Cell membrane</keyword>
<dbReference type="GO" id="GO:0043565">
    <property type="term" value="F:sequence-specific DNA binding"/>
    <property type="evidence" value="ECO:0007669"/>
    <property type="project" value="InterPro"/>
</dbReference>
<dbReference type="SMART" id="SM00388">
    <property type="entry name" value="HisKA"/>
    <property type="match status" value="1"/>
</dbReference>
<dbReference type="FunFam" id="1.10.287.130:FF:000045">
    <property type="entry name" value="Two-component system sensor histidine kinase/response regulator"/>
    <property type="match status" value="1"/>
</dbReference>
<dbReference type="FunFam" id="3.30.565.10:FF:000023">
    <property type="entry name" value="PAS domain-containing sensor histidine kinase"/>
    <property type="match status" value="1"/>
</dbReference>
<feature type="repeat" description="TPR" evidence="16">
    <location>
        <begin position="280"/>
        <end position="313"/>
    </location>
</feature>
<dbReference type="SUPFAM" id="SSF55874">
    <property type="entry name" value="ATPase domain of HSP90 chaperone/DNA topoisomerase II/histidine kinase"/>
    <property type="match status" value="1"/>
</dbReference>
<dbReference type="InterPro" id="IPR003594">
    <property type="entry name" value="HATPase_dom"/>
</dbReference>
<dbReference type="SUPFAM" id="SSF47384">
    <property type="entry name" value="Homodimeric domain of signal transducing histidine kinase"/>
    <property type="match status" value="1"/>
</dbReference>
<dbReference type="PROSITE" id="PS00041">
    <property type="entry name" value="HTH_ARAC_FAMILY_1"/>
    <property type="match status" value="1"/>
</dbReference>
<dbReference type="CDD" id="cd00082">
    <property type="entry name" value="HisKA"/>
    <property type="match status" value="1"/>
</dbReference>
<dbReference type="PANTHER" id="PTHR43547">
    <property type="entry name" value="TWO-COMPONENT HISTIDINE KINASE"/>
    <property type="match status" value="1"/>
</dbReference>
<dbReference type="Pfam" id="PF13424">
    <property type="entry name" value="TPR_12"/>
    <property type="match status" value="2"/>
</dbReference>
<keyword evidence="14" id="KW-0804">Transcription</keyword>
<dbReference type="Proteomes" id="UP000276603">
    <property type="component" value="Unassembled WGS sequence"/>
</dbReference>
<dbReference type="Gene3D" id="1.25.40.10">
    <property type="entry name" value="Tetratricopeptide repeat domain"/>
    <property type="match status" value="2"/>
</dbReference>
<evidence type="ECO:0000256" key="1">
    <source>
        <dbReference type="ARBA" id="ARBA00000085"/>
    </source>
</evidence>
<dbReference type="GO" id="GO:0030246">
    <property type="term" value="F:carbohydrate binding"/>
    <property type="evidence" value="ECO:0007669"/>
    <property type="project" value="InterPro"/>
</dbReference>
<evidence type="ECO:0000259" key="18">
    <source>
        <dbReference type="PROSITE" id="PS50109"/>
    </source>
</evidence>
<evidence type="ECO:0000256" key="13">
    <source>
        <dbReference type="ARBA" id="ARBA00023136"/>
    </source>
</evidence>
<dbReference type="PROSITE" id="PS50005">
    <property type="entry name" value="TPR"/>
    <property type="match status" value="4"/>
</dbReference>
<dbReference type="PROSITE" id="PS50109">
    <property type="entry name" value="HIS_KIN"/>
    <property type="match status" value="1"/>
</dbReference>
<feature type="repeat" description="TPR" evidence="16">
    <location>
        <begin position="80"/>
        <end position="113"/>
    </location>
</feature>
<dbReference type="InterPro" id="IPR018060">
    <property type="entry name" value="HTH_AraC"/>
</dbReference>
<proteinExistence type="predicted"/>
<dbReference type="CDD" id="cd16922">
    <property type="entry name" value="HATPase_EvgS-ArcB-TorS-like"/>
    <property type="match status" value="1"/>
</dbReference>
<dbReference type="Pfam" id="PF02518">
    <property type="entry name" value="HATPase_c"/>
    <property type="match status" value="1"/>
</dbReference>
<dbReference type="Pfam" id="PF12833">
    <property type="entry name" value="HTH_18"/>
    <property type="match status" value="1"/>
</dbReference>
<feature type="domain" description="Histidine kinase" evidence="18">
    <location>
        <begin position="483"/>
        <end position="699"/>
    </location>
</feature>
<evidence type="ECO:0000256" key="9">
    <source>
        <dbReference type="ARBA" id="ARBA00022840"/>
    </source>
</evidence>
<dbReference type="SUPFAM" id="SSF52172">
    <property type="entry name" value="CheY-like"/>
    <property type="match status" value="1"/>
</dbReference>
<dbReference type="InterPro" id="IPR011990">
    <property type="entry name" value="TPR-like_helical_dom_sf"/>
</dbReference>
<name>A0A3B0CFU3_9FLAO</name>
<dbReference type="CDD" id="cd17574">
    <property type="entry name" value="REC_OmpR"/>
    <property type="match status" value="1"/>
</dbReference>
<evidence type="ECO:0000256" key="16">
    <source>
        <dbReference type="PROSITE-ProRule" id="PRU00339"/>
    </source>
</evidence>
<dbReference type="InterPro" id="IPR036890">
    <property type="entry name" value="HATPase_C_sf"/>
</dbReference>
<dbReference type="SUPFAM" id="SSF46689">
    <property type="entry name" value="Homeodomain-like"/>
    <property type="match status" value="1"/>
</dbReference>
<keyword evidence="5 15" id="KW-0597">Phosphoprotein</keyword>
<dbReference type="EC" id="2.7.13.3" evidence="3"/>
<evidence type="ECO:0000256" key="12">
    <source>
        <dbReference type="ARBA" id="ARBA00023125"/>
    </source>
</evidence>
<evidence type="ECO:0000313" key="22">
    <source>
        <dbReference type="Proteomes" id="UP000276603"/>
    </source>
</evidence>
<keyword evidence="11" id="KW-0805">Transcription regulation</keyword>
<dbReference type="InterPro" id="IPR005467">
    <property type="entry name" value="His_kinase_dom"/>
</dbReference>
<dbReference type="SMART" id="SM00028">
    <property type="entry name" value="TPR"/>
    <property type="match status" value="7"/>
</dbReference>
<dbReference type="InterPro" id="IPR019734">
    <property type="entry name" value="TPR_rpt"/>
</dbReference>
<dbReference type="SUPFAM" id="SSF48452">
    <property type="entry name" value="TPR-like"/>
    <property type="match status" value="2"/>
</dbReference>
<keyword evidence="22" id="KW-1185">Reference proteome</keyword>
<evidence type="ECO:0000256" key="3">
    <source>
        <dbReference type="ARBA" id="ARBA00012438"/>
    </source>
</evidence>
<dbReference type="SMART" id="SM00342">
    <property type="entry name" value="HTH_ARAC"/>
    <property type="match status" value="1"/>
</dbReference>
<evidence type="ECO:0000256" key="7">
    <source>
        <dbReference type="ARBA" id="ARBA00022741"/>
    </source>
</evidence>
<evidence type="ECO:0000256" key="15">
    <source>
        <dbReference type="PROSITE-ProRule" id="PRU00169"/>
    </source>
</evidence>
<dbReference type="Gene3D" id="3.30.565.10">
    <property type="entry name" value="Histidine kinase-like ATPase, C-terminal domain"/>
    <property type="match status" value="1"/>
</dbReference>
<dbReference type="Gene3D" id="1.10.10.60">
    <property type="entry name" value="Homeodomain-like"/>
    <property type="match status" value="1"/>
</dbReference>
<evidence type="ECO:0000259" key="17">
    <source>
        <dbReference type="PROSITE" id="PS01124"/>
    </source>
</evidence>
<dbReference type="GO" id="GO:0005524">
    <property type="term" value="F:ATP binding"/>
    <property type="evidence" value="ECO:0007669"/>
    <property type="project" value="UniProtKB-KW"/>
</dbReference>
<comment type="caution">
    <text evidence="21">The sequence shown here is derived from an EMBL/GenBank/DDBJ whole genome shotgun (WGS) entry which is preliminary data.</text>
</comment>
<reference evidence="21 22" key="1">
    <citation type="submission" date="2018-10" db="EMBL/GenBank/DDBJ databases">
        <title>Ulvibacterium marinum gen. nov., sp. nov., a novel marine bacterium of the family Flavobacteriaceae, isolated from a culture of the green alga Ulva prolifera.</title>
        <authorList>
            <person name="Zhang Z."/>
        </authorList>
    </citation>
    <scope>NUCLEOTIDE SEQUENCE [LARGE SCALE GENOMIC DNA]</scope>
    <source>
        <strain evidence="21 22">CCMM003</strain>
    </source>
</reference>
<protein>
    <recommendedName>
        <fullName evidence="3">histidine kinase</fullName>
        <ecNumber evidence="3">2.7.13.3</ecNumber>
    </recommendedName>
</protein>
<keyword evidence="12" id="KW-0238">DNA-binding</keyword>
<feature type="domain" description="Response regulatory" evidence="19">
    <location>
        <begin position="736"/>
        <end position="851"/>
    </location>
</feature>
<comment type="subcellular location">
    <subcellularLocation>
        <location evidence="2">Cell membrane</location>
    </subcellularLocation>
</comment>
<keyword evidence="7" id="KW-0547">Nucleotide-binding</keyword>
<dbReference type="EMBL" id="RBCJ01000001">
    <property type="protein sequence ID" value="RKN82667.1"/>
    <property type="molecule type" value="Genomic_DNA"/>
</dbReference>
<comment type="catalytic activity">
    <reaction evidence="1">
        <text>ATP + protein L-histidine = ADP + protein N-phospho-L-histidine.</text>
        <dbReference type="EC" id="2.7.13.3"/>
    </reaction>
</comment>
<dbReference type="AlphaFoldDB" id="A0A3B0CFU3"/>
<keyword evidence="8" id="KW-0418">Kinase</keyword>
<dbReference type="InterPro" id="IPR001079">
    <property type="entry name" value="Galectin_CRD"/>
</dbReference>
<dbReference type="InterPro" id="IPR004358">
    <property type="entry name" value="Sig_transdc_His_kin-like_C"/>
</dbReference>
<evidence type="ECO:0000256" key="2">
    <source>
        <dbReference type="ARBA" id="ARBA00004236"/>
    </source>
</evidence>
<evidence type="ECO:0000256" key="5">
    <source>
        <dbReference type="ARBA" id="ARBA00022553"/>
    </source>
</evidence>
<dbReference type="PANTHER" id="PTHR43547:SF2">
    <property type="entry name" value="HYBRID SIGNAL TRANSDUCTION HISTIDINE KINASE C"/>
    <property type="match status" value="1"/>
</dbReference>
<evidence type="ECO:0000259" key="19">
    <source>
        <dbReference type="PROSITE" id="PS50110"/>
    </source>
</evidence>
<dbReference type="PROSITE" id="PS50110">
    <property type="entry name" value="RESPONSE_REGULATORY"/>
    <property type="match status" value="1"/>
</dbReference>
<keyword evidence="9" id="KW-0067">ATP-binding</keyword>
<evidence type="ECO:0000313" key="21">
    <source>
        <dbReference type="EMBL" id="RKN82667.1"/>
    </source>
</evidence>
<dbReference type="InterPro" id="IPR003661">
    <property type="entry name" value="HisK_dim/P_dom"/>
</dbReference>
<gene>
    <name evidence="21" type="ORF">D7Z94_02150</name>
</gene>
<dbReference type="InterPro" id="IPR011006">
    <property type="entry name" value="CheY-like_superfamily"/>
</dbReference>
<dbReference type="InterPro" id="IPR001789">
    <property type="entry name" value="Sig_transdc_resp-reg_receiver"/>
</dbReference>
<evidence type="ECO:0000256" key="14">
    <source>
        <dbReference type="ARBA" id="ARBA00023163"/>
    </source>
</evidence>
<sequence length="980" mass="111483">MEMKQLLLPPLLFFSSFLISQSKVDSLQLEFENAQEDTVKIQLLHKLYYEFENRVPQRARETALKALRMAEQSGNGELQIKSITIYGDFLYSQSQYDSAITLYNNALELARKNLSILGESEALFGLGNTYYRKGNFEKAKEFHLEKLNIAKKAKDNEGIAGSYNSLGLIYSEQGDYTKAMEYFTKSSKMYQEVGHLKYYGITLMSIGMVQRMLGNYEMAKNYYQKSDSIHIKTDNLLGRAYVFHNLAIINKNTGAFEEAMIYNNKALESFQKLGDIKKVGEVFYNLASIHMEQESFAKAISHYHESLDISLKANDSLMIAFSNCAIGECHLHLKDFNKAEKHLLEAVKVAQAINLYPIEMDGYEYLSTVYETQGDFTKAYKSKSKYLVLRDSLYTKEKRELANEIEAKYQNEQKTKEIALLASEKDLQTLQLQKRINERNGIIAFSLIVLLLAALVYNQYRIKQGANKRLHELDRLKSNFFTNVSHEFRTPLTLIKGPIEQLEQNPDEKLGVPTIKMMRRNANRLLNMVNQLLDLSKVDEGSLKLTPTEGDVYKCLRAAASSFNSHAAQRYIDYKVRIPQGLLWASFDWDKLENVVYNLLGNAFKFSEDGSGISFLVSYNGQNLQIEVGDSGKGIPEEKLPFIFDRFYQVDSSTTKEKEGSGIGLSLSKDLVELMDGTITVISEVGKGTFFTIHLPILEIRTRPKDVTETNVPSDITEVRPQPFQLTKGDKRNLPNILLVEDNSDMRHFIGGQLIKKYKVKEATDGKSGLQKAIADSPDLIITDLMMPKMDGLELCRKLKTDLRTSHIPVIMLTAKAGMSNKIEGLETGADDYLTKPFDAKELMARTKNLIEQRQKLRELYSTKETQIDPKRITLTSIDQRFLEEVLSLLEENYSDSSFGVPKMQTALAMSKTQLHRKLKALTNEAPGELLRNFRLKRAAQLLSQKADSVTQIAYKVGFNNLSYFAKCFKELYGVTPSSY</sequence>
<evidence type="ECO:0000256" key="8">
    <source>
        <dbReference type="ARBA" id="ARBA00022777"/>
    </source>
</evidence>
<dbReference type="Gene3D" id="3.40.50.2300">
    <property type="match status" value="1"/>
</dbReference>
<dbReference type="InterPro" id="IPR036097">
    <property type="entry name" value="HisK_dim/P_sf"/>
</dbReference>
<dbReference type="PROSITE" id="PS01124">
    <property type="entry name" value="HTH_ARAC_FAMILY_2"/>
    <property type="match status" value="1"/>
</dbReference>
<dbReference type="Pfam" id="PF00072">
    <property type="entry name" value="Response_reg"/>
    <property type="match status" value="1"/>
</dbReference>
<accession>A0A3B0CFU3</accession>
<dbReference type="PROSITE" id="PS51304">
    <property type="entry name" value="GALECTIN"/>
    <property type="match status" value="1"/>
</dbReference>
<feature type="repeat" description="TPR" evidence="16">
    <location>
        <begin position="160"/>
        <end position="193"/>
    </location>
</feature>
<dbReference type="InterPro" id="IPR009057">
    <property type="entry name" value="Homeodomain-like_sf"/>
</dbReference>
<dbReference type="Gene3D" id="1.10.287.130">
    <property type="match status" value="1"/>
</dbReference>
<evidence type="ECO:0000256" key="6">
    <source>
        <dbReference type="ARBA" id="ARBA00022679"/>
    </source>
</evidence>
<dbReference type="Pfam" id="PF00512">
    <property type="entry name" value="HisKA"/>
    <property type="match status" value="1"/>
</dbReference>
<organism evidence="21 22">
    <name type="scientific">Ulvibacterium marinum</name>
    <dbReference type="NCBI Taxonomy" id="2419782"/>
    <lineage>
        <taxon>Bacteria</taxon>
        <taxon>Pseudomonadati</taxon>
        <taxon>Bacteroidota</taxon>
        <taxon>Flavobacteriia</taxon>
        <taxon>Flavobacteriales</taxon>
        <taxon>Flavobacteriaceae</taxon>
        <taxon>Ulvibacterium</taxon>
    </lineage>
</organism>